<dbReference type="SMART" id="SM00702">
    <property type="entry name" value="P4Hc"/>
    <property type="match status" value="1"/>
</dbReference>
<dbReference type="GO" id="GO:0051213">
    <property type="term" value="F:dioxygenase activity"/>
    <property type="evidence" value="ECO:0007669"/>
    <property type="project" value="UniProtKB-KW"/>
</dbReference>
<comment type="cofactor">
    <cofactor evidence="1 7">
        <name>L-ascorbate</name>
        <dbReference type="ChEBI" id="CHEBI:38290"/>
    </cofactor>
</comment>
<dbReference type="PANTHER" id="PTHR41536:SF1">
    <property type="entry name" value="PKHD-TYPE HYDROXYLASE YBIX"/>
    <property type="match status" value="1"/>
</dbReference>
<feature type="binding site" evidence="7">
    <location>
        <position position="152"/>
    </location>
    <ligand>
        <name>Fe cation</name>
        <dbReference type="ChEBI" id="CHEBI:24875"/>
    </ligand>
</feature>
<protein>
    <submittedName>
        <fullName evidence="9">Fe2+-dependent dioxygenase</fullName>
    </submittedName>
</protein>
<evidence type="ECO:0000256" key="1">
    <source>
        <dbReference type="ARBA" id="ARBA00001961"/>
    </source>
</evidence>
<evidence type="ECO:0000256" key="4">
    <source>
        <dbReference type="ARBA" id="ARBA00022964"/>
    </source>
</evidence>
<dbReference type="InterPro" id="IPR023550">
    <property type="entry name" value="PKHD_hydroxylase"/>
</dbReference>
<keyword evidence="3 7" id="KW-0847">Vitamin C</keyword>
<keyword evidence="10" id="KW-1185">Reference proteome</keyword>
<dbReference type="EMBL" id="JAOWKY010000007">
    <property type="protein sequence ID" value="MCV2870594.1"/>
    <property type="molecule type" value="Genomic_DNA"/>
</dbReference>
<evidence type="ECO:0000256" key="5">
    <source>
        <dbReference type="ARBA" id="ARBA00023002"/>
    </source>
</evidence>
<evidence type="ECO:0000313" key="10">
    <source>
        <dbReference type="Proteomes" id="UP001652542"/>
    </source>
</evidence>
<feature type="domain" description="Fe2OG dioxygenase" evidence="8">
    <location>
        <begin position="75"/>
        <end position="171"/>
    </location>
</feature>
<sequence>MFLALERVLSTEEAGALRDAAAALSFGDGRASAGRFAQAVKANDQALPSPDLEAIRDKVTASLMAHPVFGTAARPKAMTRPIISRYRQGQAYGLHVDDAVMQGIRTDLSFTLFLSEPDSYEGGALIIADKIEERAFKLGAGDAILYPSTMLHRVEPVSSGTRLCAVGWVQSRIRSAEQRELLFDLDQSITALFEAEGKSDAFDTLCRTRSNLIRMWAD</sequence>
<dbReference type="Gene3D" id="2.60.120.620">
    <property type="entry name" value="q2cbj1_9rhob like domain"/>
    <property type="match status" value="1"/>
</dbReference>
<dbReference type="Proteomes" id="UP001652542">
    <property type="component" value="Unassembled WGS sequence"/>
</dbReference>
<organism evidence="9 10">
    <name type="scientific">Albidovulum marisflavi</name>
    <dbReference type="NCBI Taxonomy" id="2984159"/>
    <lineage>
        <taxon>Bacteria</taxon>
        <taxon>Pseudomonadati</taxon>
        <taxon>Pseudomonadota</taxon>
        <taxon>Alphaproteobacteria</taxon>
        <taxon>Rhodobacterales</taxon>
        <taxon>Paracoccaceae</taxon>
        <taxon>Albidovulum</taxon>
    </lineage>
</organism>
<accession>A0ABT2ZHI2</accession>
<comment type="cofactor">
    <cofactor evidence="7">
        <name>Fe(2+)</name>
        <dbReference type="ChEBI" id="CHEBI:29033"/>
    </cofactor>
    <text evidence="7">Binds 1 Fe(2+) ion per subunit.</text>
</comment>
<dbReference type="InterPro" id="IPR041097">
    <property type="entry name" value="PKHD_C"/>
</dbReference>
<reference evidence="9 10" key="1">
    <citation type="submission" date="2022-10" db="EMBL/GenBank/DDBJ databases">
        <title>Defluviimonas sp. nov., isolated from ocean surface water.</title>
        <authorList>
            <person name="He W."/>
            <person name="Wang L."/>
            <person name="Zhang D.-F."/>
        </authorList>
    </citation>
    <scope>NUCLEOTIDE SEQUENCE [LARGE SCALE GENOMIC DNA]</scope>
    <source>
        <strain evidence="9 10">WL0002</strain>
    </source>
</reference>
<evidence type="ECO:0000256" key="3">
    <source>
        <dbReference type="ARBA" id="ARBA00022896"/>
    </source>
</evidence>
<evidence type="ECO:0000256" key="7">
    <source>
        <dbReference type="HAMAP-Rule" id="MF_00657"/>
    </source>
</evidence>
<keyword evidence="2 7" id="KW-0479">Metal-binding</keyword>
<feature type="binding site" evidence="7">
    <location>
        <position position="162"/>
    </location>
    <ligand>
        <name>2-oxoglutarate</name>
        <dbReference type="ChEBI" id="CHEBI:16810"/>
    </ligand>
</feature>
<feature type="binding site" evidence="7">
    <location>
        <position position="97"/>
    </location>
    <ligand>
        <name>Fe cation</name>
        <dbReference type="ChEBI" id="CHEBI:24875"/>
    </ligand>
</feature>
<dbReference type="Pfam" id="PF18331">
    <property type="entry name" value="PKHD_C"/>
    <property type="match status" value="1"/>
</dbReference>
<dbReference type="NCBIfam" id="NF003974">
    <property type="entry name" value="PRK05467.1-3"/>
    <property type="match status" value="1"/>
</dbReference>
<dbReference type="RefSeq" id="WP_263736273.1">
    <property type="nucleotide sequence ID" value="NZ_JAOWKY010000007.1"/>
</dbReference>
<dbReference type="InterPro" id="IPR006620">
    <property type="entry name" value="Pro_4_hyd_alph"/>
</dbReference>
<evidence type="ECO:0000313" key="9">
    <source>
        <dbReference type="EMBL" id="MCV2870594.1"/>
    </source>
</evidence>
<name>A0ABT2ZHI2_9RHOB</name>
<evidence type="ECO:0000256" key="2">
    <source>
        <dbReference type="ARBA" id="ARBA00022723"/>
    </source>
</evidence>
<dbReference type="InterPro" id="IPR044862">
    <property type="entry name" value="Pro_4_hyd_alph_FE2OG_OXY"/>
</dbReference>
<dbReference type="Pfam" id="PF13640">
    <property type="entry name" value="2OG-FeII_Oxy_3"/>
    <property type="match status" value="1"/>
</dbReference>
<proteinExistence type="inferred from homology"/>
<keyword evidence="5 7" id="KW-0560">Oxidoreductase</keyword>
<dbReference type="PANTHER" id="PTHR41536">
    <property type="entry name" value="PKHD-TYPE HYDROXYLASE YBIX"/>
    <property type="match status" value="1"/>
</dbReference>
<dbReference type="Gene3D" id="4.10.860.20">
    <property type="entry name" value="Rabenosyn, Rab binding domain"/>
    <property type="match status" value="1"/>
</dbReference>
<keyword evidence="4 7" id="KW-0223">Dioxygenase</keyword>
<dbReference type="PROSITE" id="PS51471">
    <property type="entry name" value="FE2OG_OXY"/>
    <property type="match status" value="1"/>
</dbReference>
<evidence type="ECO:0000259" key="8">
    <source>
        <dbReference type="PROSITE" id="PS51471"/>
    </source>
</evidence>
<dbReference type="HAMAP" id="MF_00657">
    <property type="entry name" value="Hydroxyl_YbiX"/>
    <property type="match status" value="1"/>
</dbReference>
<evidence type="ECO:0000256" key="6">
    <source>
        <dbReference type="ARBA" id="ARBA00023004"/>
    </source>
</evidence>
<keyword evidence="6 7" id="KW-0408">Iron</keyword>
<dbReference type="NCBIfam" id="NF003975">
    <property type="entry name" value="PRK05467.1-4"/>
    <property type="match status" value="1"/>
</dbReference>
<feature type="binding site" evidence="7">
    <location>
        <position position="95"/>
    </location>
    <ligand>
        <name>Fe cation</name>
        <dbReference type="ChEBI" id="CHEBI:24875"/>
    </ligand>
</feature>
<gene>
    <name evidence="9" type="ORF">OEW28_18435</name>
</gene>
<dbReference type="InterPro" id="IPR005123">
    <property type="entry name" value="Oxoglu/Fe-dep_dioxygenase_dom"/>
</dbReference>
<comment type="caution">
    <text evidence="9">The sequence shown here is derived from an EMBL/GenBank/DDBJ whole genome shotgun (WGS) entry which is preliminary data.</text>
</comment>